<dbReference type="Proteomes" id="UP000709959">
    <property type="component" value="Unassembled WGS sequence"/>
</dbReference>
<proteinExistence type="predicted"/>
<gene>
    <name evidence="1" type="ORF">IPN91_05845</name>
</gene>
<organism evidence="1 2">
    <name type="scientific">Candidatus Geothrix odensensis</name>
    <dbReference type="NCBI Taxonomy" id="2954440"/>
    <lineage>
        <taxon>Bacteria</taxon>
        <taxon>Pseudomonadati</taxon>
        <taxon>Acidobacteriota</taxon>
        <taxon>Holophagae</taxon>
        <taxon>Holophagales</taxon>
        <taxon>Holophagaceae</taxon>
        <taxon>Geothrix</taxon>
    </lineage>
</organism>
<sequence length="132" mass="14162">MRRPISLLLGALVLSTQVGCLIWPFPTGDLIAGRGRITPQYAEPLKVGEAAREDVLLRLGEPDEVLEGGRVLVYRWTEVRGFFAAGGYGGGVAIPFPGHRAVRLEFGPDARLVRMTFERGVPGPPSGPSGKP</sequence>
<evidence type="ECO:0000313" key="1">
    <source>
        <dbReference type="EMBL" id="MBK8572165.1"/>
    </source>
</evidence>
<protein>
    <submittedName>
        <fullName evidence="1">Uncharacterized protein</fullName>
    </submittedName>
</protein>
<dbReference type="AlphaFoldDB" id="A0A936K6H4"/>
<name>A0A936K6H4_9BACT</name>
<accession>A0A936K6H4</accession>
<evidence type="ECO:0000313" key="2">
    <source>
        <dbReference type="Proteomes" id="UP000709959"/>
    </source>
</evidence>
<dbReference type="EMBL" id="JADKCH010000003">
    <property type="protein sequence ID" value="MBK8572165.1"/>
    <property type="molecule type" value="Genomic_DNA"/>
</dbReference>
<comment type="caution">
    <text evidence="1">The sequence shown here is derived from an EMBL/GenBank/DDBJ whole genome shotgun (WGS) entry which is preliminary data.</text>
</comment>
<reference evidence="1 2" key="1">
    <citation type="submission" date="2020-10" db="EMBL/GenBank/DDBJ databases">
        <title>Connecting structure to function with the recovery of over 1000 high-quality activated sludge metagenome-assembled genomes encoding full-length rRNA genes using long-read sequencing.</title>
        <authorList>
            <person name="Singleton C.M."/>
            <person name="Petriglieri F."/>
            <person name="Kristensen J.M."/>
            <person name="Kirkegaard R.H."/>
            <person name="Michaelsen T.Y."/>
            <person name="Andersen M.H."/>
            <person name="Karst S.M."/>
            <person name="Dueholm M.S."/>
            <person name="Nielsen P.H."/>
            <person name="Albertsen M."/>
        </authorList>
    </citation>
    <scope>NUCLEOTIDE SEQUENCE [LARGE SCALE GENOMIC DNA]</scope>
    <source>
        <strain evidence="1">OdNE_18-Q3-R46-58_MAXAC.008</strain>
    </source>
</reference>